<feature type="region of interest" description="Disordered" evidence="1">
    <location>
        <begin position="63"/>
        <end position="118"/>
    </location>
</feature>
<protein>
    <recommendedName>
        <fullName evidence="5">Secreted protein</fullName>
    </recommendedName>
</protein>
<keyword evidence="2" id="KW-0732">Signal</keyword>
<reference evidence="3 4" key="1">
    <citation type="submission" date="2018-05" db="EMBL/GenBank/DDBJ databases">
        <title>Streptomyces venezuelae.</title>
        <authorList>
            <person name="Kim W."/>
            <person name="Lee N."/>
            <person name="Cho B.-K."/>
        </authorList>
    </citation>
    <scope>NUCLEOTIDE SEQUENCE [LARGE SCALE GENOMIC DNA]</scope>
    <source>
        <strain evidence="3 4">ATCC 21018</strain>
    </source>
</reference>
<name>A0A5P2DK48_STRVZ</name>
<sequence>MTHRFRSRRLALLVASTAMAAGGLLVPTTSFAATPAAPHGAVADGTGGGVHVPDGGPQWQCFAAPCEPPGGTRPMTDGHEDGDHHGKPDHGKGDRHDKWGGHRPGRNDDGGVHVPDRGQQWQCFAAPCEPPTGARH</sequence>
<evidence type="ECO:0008006" key="5">
    <source>
        <dbReference type="Google" id="ProtNLM"/>
    </source>
</evidence>
<accession>A0A5P2DK48</accession>
<feature type="signal peptide" evidence="2">
    <location>
        <begin position="1"/>
        <end position="32"/>
    </location>
</feature>
<organism evidence="3 4">
    <name type="scientific">Streptomyces venezuelae</name>
    <dbReference type="NCBI Taxonomy" id="54571"/>
    <lineage>
        <taxon>Bacteria</taxon>
        <taxon>Bacillati</taxon>
        <taxon>Actinomycetota</taxon>
        <taxon>Actinomycetes</taxon>
        <taxon>Kitasatosporales</taxon>
        <taxon>Streptomycetaceae</taxon>
        <taxon>Streptomyces</taxon>
    </lineage>
</organism>
<feature type="compositionally biased region" description="Basic and acidic residues" evidence="1">
    <location>
        <begin position="76"/>
        <end position="116"/>
    </location>
</feature>
<dbReference type="EMBL" id="CP029189">
    <property type="protein sequence ID" value="QES53319.1"/>
    <property type="molecule type" value="Genomic_DNA"/>
</dbReference>
<evidence type="ECO:0000256" key="1">
    <source>
        <dbReference type="SAM" id="MobiDB-lite"/>
    </source>
</evidence>
<dbReference type="Proteomes" id="UP000324101">
    <property type="component" value="Chromosome"/>
</dbReference>
<evidence type="ECO:0000256" key="2">
    <source>
        <dbReference type="SAM" id="SignalP"/>
    </source>
</evidence>
<dbReference type="RefSeq" id="WP_150255978.1">
    <property type="nucleotide sequence ID" value="NZ_CP029189.1"/>
</dbReference>
<gene>
    <name evidence="3" type="ORF">DEJ51_02860</name>
</gene>
<proteinExistence type="predicted"/>
<dbReference type="AlphaFoldDB" id="A0A5P2DK48"/>
<evidence type="ECO:0000313" key="4">
    <source>
        <dbReference type="Proteomes" id="UP000324101"/>
    </source>
</evidence>
<evidence type="ECO:0000313" key="3">
    <source>
        <dbReference type="EMBL" id="QES53319.1"/>
    </source>
</evidence>
<feature type="chain" id="PRO_5024819926" description="Secreted protein" evidence="2">
    <location>
        <begin position="33"/>
        <end position="136"/>
    </location>
</feature>